<dbReference type="Gene3D" id="1.10.150.20">
    <property type="entry name" value="5' to 3' exonuclease, C-terminal subdomain"/>
    <property type="match status" value="1"/>
</dbReference>
<organism evidence="4 5">
    <name type="scientific">Bacteroides cellulosilyticus</name>
    <dbReference type="NCBI Taxonomy" id="246787"/>
    <lineage>
        <taxon>Bacteria</taxon>
        <taxon>Pseudomonadati</taxon>
        <taxon>Bacteroidota</taxon>
        <taxon>Bacteroidia</taxon>
        <taxon>Bacteroidales</taxon>
        <taxon>Bacteroidaceae</taxon>
        <taxon>Bacteroides</taxon>
    </lineage>
</organism>
<protein>
    <recommendedName>
        <fullName evidence="3">RNA polymerase alpha subunit C-terminal domain-containing protein</fullName>
    </recommendedName>
</protein>
<dbReference type="Proteomes" id="UP000448877">
    <property type="component" value="Unassembled WGS sequence"/>
</dbReference>
<evidence type="ECO:0000313" key="4">
    <source>
        <dbReference type="EMBL" id="KAA5419269.1"/>
    </source>
</evidence>
<keyword evidence="2" id="KW-0812">Transmembrane</keyword>
<comment type="caution">
    <text evidence="4">The sequence shown here is derived from an EMBL/GenBank/DDBJ whole genome shotgun (WGS) entry which is preliminary data.</text>
</comment>
<keyword evidence="2" id="KW-1133">Transmembrane helix</keyword>
<evidence type="ECO:0000256" key="1">
    <source>
        <dbReference type="SAM" id="Coils"/>
    </source>
</evidence>
<dbReference type="SUPFAM" id="SSF47789">
    <property type="entry name" value="C-terminal domain of RNA polymerase alpha subunit"/>
    <property type="match status" value="1"/>
</dbReference>
<feature type="transmembrane region" description="Helical" evidence="2">
    <location>
        <begin position="6"/>
        <end position="25"/>
    </location>
</feature>
<evidence type="ECO:0000256" key="2">
    <source>
        <dbReference type="SAM" id="Phobius"/>
    </source>
</evidence>
<dbReference type="RefSeq" id="WP_149919788.1">
    <property type="nucleotide sequence ID" value="NZ_VVYV01000014.1"/>
</dbReference>
<reference evidence="4 5" key="1">
    <citation type="journal article" date="2019" name="Nat. Med.">
        <title>A library of human gut bacterial isolates paired with longitudinal multiomics data enables mechanistic microbiome research.</title>
        <authorList>
            <person name="Poyet M."/>
            <person name="Groussin M."/>
            <person name="Gibbons S.M."/>
            <person name="Avila-Pacheco J."/>
            <person name="Jiang X."/>
            <person name="Kearney S.M."/>
            <person name="Perrotta A.R."/>
            <person name="Berdy B."/>
            <person name="Zhao S."/>
            <person name="Lieberman T.D."/>
            <person name="Swanson P.K."/>
            <person name="Smith M."/>
            <person name="Roesemann S."/>
            <person name="Alexander J.E."/>
            <person name="Rich S.A."/>
            <person name="Livny J."/>
            <person name="Vlamakis H."/>
            <person name="Clish C."/>
            <person name="Bullock K."/>
            <person name="Deik A."/>
            <person name="Scott J."/>
            <person name="Pierce K.A."/>
            <person name="Xavier R.J."/>
            <person name="Alm E.J."/>
        </authorList>
    </citation>
    <scope>NUCLEOTIDE SEQUENCE [LARGE SCALE GENOMIC DNA]</scope>
    <source>
        <strain evidence="4 5">BIOML-A6</strain>
    </source>
</reference>
<accession>A0A642PXK9</accession>
<keyword evidence="1" id="KW-0175">Coiled coil</keyword>
<dbReference type="InterPro" id="IPR011260">
    <property type="entry name" value="RNAP_asu_C"/>
</dbReference>
<dbReference type="Pfam" id="PF03118">
    <property type="entry name" value="RNA_pol_A_CTD"/>
    <property type="match status" value="1"/>
</dbReference>
<proteinExistence type="predicted"/>
<sequence length="251" mass="28888">MNDNSIFYFYLVVMILGIVLIIKGLRNQYVENKKKAAADAAESDKQRIDNLVSAFGSLLEKISADNEKYTALSYQVSRLRNFVNELENRQKELEDSNCVLSDINTELKRSNTTLINKAKELREDIRQREDTIRDMANYVDSIKSIKTGLEIAVNNIDAEEIPFLSRAITDLGITPSARERLAKEGILYVGELIHLNEDYLMDIWGVGPVTIDRIKNKLNENSVWFGMDVIRINDRWYRRKSTNNGLNYGRE</sequence>
<dbReference type="GO" id="GO:0003677">
    <property type="term" value="F:DNA binding"/>
    <property type="evidence" value="ECO:0007669"/>
    <property type="project" value="InterPro"/>
</dbReference>
<dbReference type="AlphaFoldDB" id="A0A642PXK9"/>
<dbReference type="GO" id="GO:0003899">
    <property type="term" value="F:DNA-directed RNA polymerase activity"/>
    <property type="evidence" value="ECO:0007669"/>
    <property type="project" value="InterPro"/>
</dbReference>
<dbReference type="GO" id="GO:0006351">
    <property type="term" value="P:DNA-templated transcription"/>
    <property type="evidence" value="ECO:0007669"/>
    <property type="project" value="InterPro"/>
</dbReference>
<dbReference type="EMBL" id="VVYV01000014">
    <property type="protein sequence ID" value="KAA5419269.1"/>
    <property type="molecule type" value="Genomic_DNA"/>
</dbReference>
<evidence type="ECO:0000313" key="5">
    <source>
        <dbReference type="Proteomes" id="UP000448877"/>
    </source>
</evidence>
<feature type="domain" description="RNA polymerase alpha subunit C-terminal" evidence="3">
    <location>
        <begin position="159"/>
        <end position="220"/>
    </location>
</feature>
<gene>
    <name evidence="4" type="ORF">F2Y81_10430</name>
</gene>
<keyword evidence="2" id="KW-0472">Membrane</keyword>
<feature type="coiled-coil region" evidence="1">
    <location>
        <begin position="76"/>
        <end position="131"/>
    </location>
</feature>
<evidence type="ECO:0000259" key="3">
    <source>
        <dbReference type="Pfam" id="PF03118"/>
    </source>
</evidence>
<name>A0A642PXK9_9BACE</name>